<dbReference type="GeneTree" id="ENSGT00390000009453"/>
<evidence type="ECO:0000256" key="2">
    <source>
        <dbReference type="SAM" id="MobiDB-lite"/>
    </source>
</evidence>
<sequence>MSRGPRKSELLASTLITTMNHTFAKLMDIWDELGIPEEKRLGRMEVAKQSIEQLLSHMIEEEEDLRERILKGIQNSRREIAILCDELSLEKYKVDEDLTILQMEKDLRVKLDILRNEKRSRLEEMRQLQQEDQDLCTELFMTPYYIPTGTMPSHQQLEELKEHIKVQTEEKKRRTLIFSTLRAEIRACLSEMGRQPLSALEQDAIYGDEDNITLISDNIKALQFLNEHLEQKKAALLSSLTELKEKVQVLWSRLLVPEEEKAACLNTSTFPLSGAVTQWENELTRLEELKRANVKIIILKIREELDMYWDKFYYSTEQRNAFSPYYSDNFCEELLSKHDEEVVRFKEQFEKCKEMLEAVNKWETSWEQFIVLEKRASDPNRFSNRGGSLLKEEKERMKLQKLLSKLEEELKSRIESWEIEHGCPFLLKGRKVMDYVADQWENYKLQKEREKQERNVKKEDTVAFKTPVKRPALSCTQGTPLNKMRKTNLTCTVTTVSAKTPLPMIKTPSKARETPVRTPLHDSNKQTSVCSTHPGSYSEFKEAITKKSSKEAVFNSTVNENL</sequence>
<feature type="coiled-coil region" evidence="1">
    <location>
        <begin position="44"/>
        <end position="79"/>
    </location>
</feature>
<dbReference type="GO" id="GO:0008017">
    <property type="term" value="F:microtubule binding"/>
    <property type="evidence" value="ECO:0007669"/>
    <property type="project" value="InterPro"/>
</dbReference>
<dbReference type="InterPro" id="IPR007145">
    <property type="entry name" value="MAP65_Ase1_PRC1"/>
</dbReference>
<evidence type="ECO:0000313" key="4">
    <source>
        <dbReference type="Proteomes" id="UP000694569"/>
    </source>
</evidence>
<name>A0A8C5P8F2_9ANUR</name>
<feature type="coiled-coil region" evidence="1">
    <location>
        <begin position="389"/>
        <end position="416"/>
    </location>
</feature>
<protein>
    <recommendedName>
        <fullName evidence="5">Protein regulator of cytokinesis 1</fullName>
    </recommendedName>
</protein>
<dbReference type="GO" id="GO:1990023">
    <property type="term" value="C:mitotic spindle midzone"/>
    <property type="evidence" value="ECO:0007669"/>
    <property type="project" value="TreeGrafter"/>
</dbReference>
<evidence type="ECO:0000313" key="3">
    <source>
        <dbReference type="Ensembl" id="ENSLLEP00000005575.1"/>
    </source>
</evidence>
<dbReference type="Ensembl" id="ENSLLET00000005815.1">
    <property type="protein sequence ID" value="ENSLLEP00000005575.1"/>
    <property type="gene ID" value="ENSLLEG00000003530.1"/>
</dbReference>
<dbReference type="PANTHER" id="PTHR19321:SF6">
    <property type="entry name" value="PROTEIN REGULATOR OF CYTOKINESIS 1"/>
    <property type="match status" value="1"/>
</dbReference>
<reference evidence="3" key="1">
    <citation type="submission" date="2025-08" db="UniProtKB">
        <authorList>
            <consortium name="Ensembl"/>
        </authorList>
    </citation>
    <scope>IDENTIFICATION</scope>
</reference>
<evidence type="ECO:0008006" key="5">
    <source>
        <dbReference type="Google" id="ProtNLM"/>
    </source>
</evidence>
<feature type="compositionally biased region" description="Polar residues" evidence="2">
    <location>
        <begin position="525"/>
        <end position="534"/>
    </location>
</feature>
<dbReference type="Pfam" id="PF03999">
    <property type="entry name" value="MAP65_ASE1"/>
    <property type="match status" value="1"/>
</dbReference>
<dbReference type="GO" id="GO:0005737">
    <property type="term" value="C:cytoplasm"/>
    <property type="evidence" value="ECO:0007669"/>
    <property type="project" value="TreeGrafter"/>
</dbReference>
<feature type="region of interest" description="Disordered" evidence="2">
    <location>
        <begin position="505"/>
        <end position="534"/>
    </location>
</feature>
<dbReference type="PANTHER" id="PTHR19321">
    <property type="entry name" value="PROTEIN REGULATOR OF CYTOKINESIS 1 PRC1-RELATED"/>
    <property type="match status" value="1"/>
</dbReference>
<dbReference type="Proteomes" id="UP000694569">
    <property type="component" value="Unplaced"/>
</dbReference>
<reference evidence="3" key="2">
    <citation type="submission" date="2025-09" db="UniProtKB">
        <authorList>
            <consortium name="Ensembl"/>
        </authorList>
    </citation>
    <scope>IDENTIFICATION</scope>
</reference>
<feature type="coiled-coil region" evidence="1">
    <location>
        <begin position="111"/>
        <end position="174"/>
    </location>
</feature>
<proteinExistence type="predicted"/>
<evidence type="ECO:0000256" key="1">
    <source>
        <dbReference type="SAM" id="Coils"/>
    </source>
</evidence>
<accession>A0A8C5P8F2</accession>
<feature type="compositionally biased region" description="Basic and acidic residues" evidence="2">
    <location>
        <begin position="510"/>
        <end position="524"/>
    </location>
</feature>
<dbReference type="Gene3D" id="1.20.58.1520">
    <property type="match status" value="1"/>
</dbReference>
<dbReference type="OrthoDB" id="642895at2759"/>
<dbReference type="GO" id="GO:0051256">
    <property type="term" value="P:mitotic spindle midzone assembly"/>
    <property type="evidence" value="ECO:0007669"/>
    <property type="project" value="TreeGrafter"/>
</dbReference>
<keyword evidence="1" id="KW-0175">Coiled coil</keyword>
<dbReference type="AlphaFoldDB" id="A0A8C5P8F2"/>
<keyword evidence="4" id="KW-1185">Reference proteome</keyword>
<organism evidence="3 4">
    <name type="scientific">Leptobrachium leishanense</name>
    <name type="common">Leishan spiny toad</name>
    <dbReference type="NCBI Taxonomy" id="445787"/>
    <lineage>
        <taxon>Eukaryota</taxon>
        <taxon>Metazoa</taxon>
        <taxon>Chordata</taxon>
        <taxon>Craniata</taxon>
        <taxon>Vertebrata</taxon>
        <taxon>Euteleostomi</taxon>
        <taxon>Amphibia</taxon>
        <taxon>Batrachia</taxon>
        <taxon>Anura</taxon>
        <taxon>Pelobatoidea</taxon>
        <taxon>Megophryidae</taxon>
        <taxon>Leptobrachium</taxon>
    </lineage>
</organism>